<dbReference type="InterPro" id="IPR001872">
    <property type="entry name" value="Peptidase_A8"/>
</dbReference>
<accession>A0ABR8PZ99</accession>
<dbReference type="RefSeq" id="WP_143318613.1">
    <property type="nucleotide sequence ID" value="NZ_JACSRA010000058.1"/>
</dbReference>
<feature type="transmembrane region" description="Helical" evidence="1">
    <location>
        <begin position="68"/>
        <end position="91"/>
    </location>
</feature>
<feature type="transmembrane region" description="Helical" evidence="1">
    <location>
        <begin position="197"/>
        <end position="216"/>
    </location>
</feature>
<dbReference type="Proteomes" id="UP000627781">
    <property type="component" value="Unassembled WGS sequence"/>
</dbReference>
<feature type="transmembrane region" description="Helical" evidence="1">
    <location>
        <begin position="123"/>
        <end position="142"/>
    </location>
</feature>
<keyword evidence="3" id="KW-1185">Reference proteome</keyword>
<organism evidence="2 3">
    <name type="scientific">Clostridium cibarium</name>
    <dbReference type="NCBI Taxonomy" id="2762247"/>
    <lineage>
        <taxon>Bacteria</taxon>
        <taxon>Bacillati</taxon>
        <taxon>Bacillota</taxon>
        <taxon>Clostridia</taxon>
        <taxon>Eubacteriales</taxon>
        <taxon>Clostridiaceae</taxon>
        <taxon>Clostridium</taxon>
    </lineage>
</organism>
<sequence length="248" mass="28459">MKHIKLLTIGGLPLMWGLYFLFELFTGRISDPLALMTNIILIAIFFLFGYIIHIYSLKHTDGLPFKKILFLFCILMLLDQGIKIIIKFYFFNNNIVLINEMLSFNPLINTQGSWLNARFGTSVSFPILILVNTIALFLLLEIYRYLTSKRNSTFFGDCAFIFLFSGALCSLIDKIFYGGSLDFIGISNLFVADIKDIYINLGLYFFILSTYSSGYLTGSDDSTIKDDFIVFKKFVVFVRNDLISILKR</sequence>
<evidence type="ECO:0000256" key="1">
    <source>
        <dbReference type="SAM" id="Phobius"/>
    </source>
</evidence>
<keyword evidence="1" id="KW-0812">Transmembrane</keyword>
<evidence type="ECO:0000313" key="2">
    <source>
        <dbReference type="EMBL" id="MBD7913489.1"/>
    </source>
</evidence>
<dbReference type="Pfam" id="PF01252">
    <property type="entry name" value="Peptidase_A8"/>
    <property type="match status" value="1"/>
</dbReference>
<protein>
    <submittedName>
        <fullName evidence="2">Signal peptidase II</fullName>
    </submittedName>
</protein>
<feature type="transmembrane region" description="Helical" evidence="1">
    <location>
        <begin position="33"/>
        <end position="56"/>
    </location>
</feature>
<evidence type="ECO:0000313" key="3">
    <source>
        <dbReference type="Proteomes" id="UP000627781"/>
    </source>
</evidence>
<proteinExistence type="predicted"/>
<comment type="caution">
    <text evidence="2">The sequence shown here is derived from an EMBL/GenBank/DDBJ whole genome shotgun (WGS) entry which is preliminary data.</text>
</comment>
<feature type="transmembrane region" description="Helical" evidence="1">
    <location>
        <begin position="154"/>
        <end position="177"/>
    </location>
</feature>
<keyword evidence="1" id="KW-1133">Transmembrane helix</keyword>
<name>A0ABR8PZ99_9CLOT</name>
<dbReference type="EMBL" id="JACSRA010000058">
    <property type="protein sequence ID" value="MBD7913489.1"/>
    <property type="molecule type" value="Genomic_DNA"/>
</dbReference>
<reference evidence="2 3" key="1">
    <citation type="submission" date="2020-08" db="EMBL/GenBank/DDBJ databases">
        <title>A Genomic Blueprint of the Chicken Gut Microbiome.</title>
        <authorList>
            <person name="Gilroy R."/>
            <person name="Ravi A."/>
            <person name="Getino M."/>
            <person name="Pursley I."/>
            <person name="Horton D.L."/>
            <person name="Alikhan N.-F."/>
            <person name="Baker D."/>
            <person name="Gharbi K."/>
            <person name="Hall N."/>
            <person name="Watson M."/>
            <person name="Adriaenssens E.M."/>
            <person name="Foster-Nyarko E."/>
            <person name="Jarju S."/>
            <person name="Secka A."/>
            <person name="Antonio M."/>
            <person name="Oren A."/>
            <person name="Chaudhuri R."/>
            <person name="La Ragione R.M."/>
            <person name="Hildebrand F."/>
            <person name="Pallen M.J."/>
        </authorList>
    </citation>
    <scope>NUCLEOTIDE SEQUENCE [LARGE SCALE GENOMIC DNA]</scope>
    <source>
        <strain evidence="2 3">Sa3CVN1</strain>
    </source>
</reference>
<feature type="transmembrane region" description="Helical" evidence="1">
    <location>
        <begin position="7"/>
        <end position="27"/>
    </location>
</feature>
<gene>
    <name evidence="2" type="ORF">H9661_19250</name>
</gene>
<keyword evidence="1" id="KW-0472">Membrane</keyword>